<evidence type="ECO:0000256" key="6">
    <source>
        <dbReference type="ARBA" id="ARBA00022777"/>
    </source>
</evidence>
<feature type="domain" description="Histidine kinase" evidence="10">
    <location>
        <begin position="487"/>
        <end position="692"/>
    </location>
</feature>
<feature type="transmembrane region" description="Helical" evidence="9">
    <location>
        <begin position="239"/>
        <end position="259"/>
    </location>
</feature>
<keyword evidence="3" id="KW-0597">Phosphoprotein</keyword>
<keyword evidence="6 11" id="KW-0418">Kinase</keyword>
<dbReference type="NCBIfam" id="TIGR02916">
    <property type="entry name" value="PEP_his_kin"/>
    <property type="match status" value="1"/>
</dbReference>
<dbReference type="PANTHER" id="PTHR43065:SF10">
    <property type="entry name" value="PEROXIDE STRESS-ACTIVATED HISTIDINE KINASE MAK3"/>
    <property type="match status" value="1"/>
</dbReference>
<dbReference type="SMART" id="SM00387">
    <property type="entry name" value="HATPase_c"/>
    <property type="match status" value="1"/>
</dbReference>
<accession>A0A1Z4BUM3</accession>
<keyword evidence="7" id="KW-0067">ATP-binding</keyword>
<reference evidence="11 12" key="1">
    <citation type="submission" date="2017-06" db="EMBL/GenBank/DDBJ databases">
        <title>Genome Sequencing of the methanotroph Methylovulum psychrotolerants str. HV10-M2 isolated from a high-altitude environment.</title>
        <authorList>
            <person name="Mateos-Rivera A."/>
        </authorList>
    </citation>
    <scope>NUCLEOTIDE SEQUENCE [LARGE SCALE GENOMIC DNA]</scope>
    <source>
        <strain evidence="11 12">HV10_M2</strain>
    </source>
</reference>
<keyword evidence="9" id="KW-1133">Transmembrane helix</keyword>
<dbReference type="AlphaFoldDB" id="A0A1Z4BUM3"/>
<evidence type="ECO:0000313" key="12">
    <source>
        <dbReference type="Proteomes" id="UP000197019"/>
    </source>
</evidence>
<dbReference type="EMBL" id="CP022129">
    <property type="protein sequence ID" value="ASF44950.1"/>
    <property type="molecule type" value="Genomic_DNA"/>
</dbReference>
<dbReference type="GO" id="GO:0000160">
    <property type="term" value="P:phosphorelay signal transduction system"/>
    <property type="evidence" value="ECO:0007669"/>
    <property type="project" value="UniProtKB-KW"/>
</dbReference>
<feature type="transmembrane region" description="Helical" evidence="9">
    <location>
        <begin position="165"/>
        <end position="186"/>
    </location>
</feature>
<sequence length="710" mass="79889">MEPLVFYGYLLATIAYFLLLLTAWVGRKKNPVAGPFLLALAFSMLWAGYITVCEYQPTYTLIISTSLAFETLRNATWFFLLGTLISRQQLNHNYLLLYRSRFTYMLAAFIVFLLVFELSEDVRTPIKQFVGNQVHIRLMSHLMFAIIGLALVEQLYRNATTELRWVIKFLCIGLASLFTIDFIVFSKSLLFTSLDYPLWGSRGIINTLITPLLGIAMYRLQTHGMTDISLSRTLVFHSTVLMGTGLYLITMSLAGYYIRDFGGSWGEFAEIVFIFLAIILLLVLFVSGRVRALVKVYFNKHLFSYHYDYREEWLKLSKTIARLNSLPELSAAIIKTMADLVDSSGGGLWLKDEQGDFYLADAKNLGFDSPQQLAANHSMILFISKKQWVIDFYELAESPQLYKDADLSLWMTPEKAVWLIIPLFLQNDLEAFVVLTQARAPRPLNWEDHDLLKTVGKQLANALALNHASDALSRSRQFEAYNRISAYLVHDLKNLIAQVGLIVKNAEKHKRNPEFVDDAITTLENVVTKMDHLITQLKKGHDPQYQNHRLNLADVAADVALQQAGNRPALQVLNTFTDDLFVVGEKTKITAILGHLVQNAQDATPADGFVKLILEKQPPHAIIKITDNGCGMDRKFIAERLFKPFDTTKGNAGMGIGVYEARDYIRRLAGSCHVDSAPGLGTTFTVCLPLAEELIVDPESPSPANTGANV</sequence>
<evidence type="ECO:0000256" key="4">
    <source>
        <dbReference type="ARBA" id="ARBA00022679"/>
    </source>
</evidence>
<protein>
    <recommendedName>
        <fullName evidence="2">histidine kinase</fullName>
        <ecNumber evidence="2">2.7.13.3</ecNumber>
    </recommendedName>
</protein>
<keyword evidence="12" id="KW-1185">Reference proteome</keyword>
<evidence type="ECO:0000256" key="8">
    <source>
        <dbReference type="ARBA" id="ARBA00023012"/>
    </source>
</evidence>
<keyword evidence="8" id="KW-0902">Two-component regulatory system</keyword>
<dbReference type="InterPro" id="IPR004358">
    <property type="entry name" value="Sig_transdc_His_kin-like_C"/>
</dbReference>
<dbReference type="Proteomes" id="UP000197019">
    <property type="component" value="Chromosome"/>
</dbReference>
<dbReference type="InterPro" id="IPR014265">
    <property type="entry name" value="XrtA/PrsK"/>
</dbReference>
<feature type="transmembrane region" description="Helical" evidence="9">
    <location>
        <begin position="102"/>
        <end position="118"/>
    </location>
</feature>
<feature type="transmembrane region" description="Helical" evidence="9">
    <location>
        <begin position="58"/>
        <end position="81"/>
    </location>
</feature>
<keyword evidence="4" id="KW-0808">Transferase</keyword>
<dbReference type="PRINTS" id="PR00344">
    <property type="entry name" value="BCTRLSENSOR"/>
</dbReference>
<evidence type="ECO:0000256" key="3">
    <source>
        <dbReference type="ARBA" id="ARBA00022553"/>
    </source>
</evidence>
<gene>
    <name evidence="11" type="ORF">CEK71_02080</name>
</gene>
<organism evidence="11 12">
    <name type="scientific">Methylovulum psychrotolerans</name>
    <dbReference type="NCBI Taxonomy" id="1704499"/>
    <lineage>
        <taxon>Bacteria</taxon>
        <taxon>Pseudomonadati</taxon>
        <taxon>Pseudomonadota</taxon>
        <taxon>Gammaproteobacteria</taxon>
        <taxon>Methylococcales</taxon>
        <taxon>Methylococcaceae</taxon>
        <taxon>Methylovulum</taxon>
    </lineage>
</organism>
<dbReference type="InterPro" id="IPR029016">
    <property type="entry name" value="GAF-like_dom_sf"/>
</dbReference>
<feature type="transmembrane region" description="Helical" evidence="9">
    <location>
        <begin position="32"/>
        <end position="52"/>
    </location>
</feature>
<evidence type="ECO:0000256" key="1">
    <source>
        <dbReference type="ARBA" id="ARBA00000085"/>
    </source>
</evidence>
<dbReference type="GO" id="GO:0004673">
    <property type="term" value="F:protein histidine kinase activity"/>
    <property type="evidence" value="ECO:0007669"/>
    <property type="project" value="UniProtKB-EC"/>
</dbReference>
<dbReference type="EC" id="2.7.13.3" evidence="2"/>
<evidence type="ECO:0000313" key="11">
    <source>
        <dbReference type="EMBL" id="ASF44950.1"/>
    </source>
</evidence>
<dbReference type="KEGG" id="mpsy:CEK71_02080"/>
<keyword evidence="9" id="KW-0472">Membrane</keyword>
<dbReference type="Pfam" id="PF02518">
    <property type="entry name" value="HATPase_c"/>
    <property type="match status" value="1"/>
</dbReference>
<dbReference type="SUPFAM" id="SSF55874">
    <property type="entry name" value="ATPase domain of HSP90 chaperone/DNA topoisomerase II/histidine kinase"/>
    <property type="match status" value="1"/>
</dbReference>
<evidence type="ECO:0000256" key="7">
    <source>
        <dbReference type="ARBA" id="ARBA00022840"/>
    </source>
</evidence>
<dbReference type="OrthoDB" id="9785691at2"/>
<dbReference type="SUPFAM" id="SSF55781">
    <property type="entry name" value="GAF domain-like"/>
    <property type="match status" value="1"/>
</dbReference>
<dbReference type="Gene3D" id="3.30.565.10">
    <property type="entry name" value="Histidine kinase-like ATPase, C-terminal domain"/>
    <property type="match status" value="1"/>
</dbReference>
<evidence type="ECO:0000256" key="5">
    <source>
        <dbReference type="ARBA" id="ARBA00022741"/>
    </source>
</evidence>
<keyword evidence="5" id="KW-0547">Nucleotide-binding</keyword>
<comment type="catalytic activity">
    <reaction evidence="1">
        <text>ATP + protein L-histidine = ADP + protein N-phospho-L-histidine.</text>
        <dbReference type="EC" id="2.7.13.3"/>
    </reaction>
</comment>
<evidence type="ECO:0000256" key="2">
    <source>
        <dbReference type="ARBA" id="ARBA00012438"/>
    </source>
</evidence>
<keyword evidence="9" id="KW-0812">Transmembrane</keyword>
<feature type="transmembrane region" description="Helical" evidence="9">
    <location>
        <begin position="138"/>
        <end position="156"/>
    </location>
</feature>
<feature type="transmembrane region" description="Helical" evidence="9">
    <location>
        <begin position="6"/>
        <end position="25"/>
    </location>
</feature>
<feature type="transmembrane region" description="Helical" evidence="9">
    <location>
        <begin position="198"/>
        <end position="218"/>
    </location>
</feature>
<dbReference type="GO" id="GO:0005524">
    <property type="term" value="F:ATP binding"/>
    <property type="evidence" value="ECO:0007669"/>
    <property type="project" value="UniProtKB-KW"/>
</dbReference>
<dbReference type="InterPro" id="IPR036890">
    <property type="entry name" value="HATPase_C_sf"/>
</dbReference>
<name>A0A1Z4BUM3_9GAMM</name>
<dbReference type="RefSeq" id="WP_088617833.1">
    <property type="nucleotide sequence ID" value="NZ_CP022129.1"/>
</dbReference>
<dbReference type="Gene3D" id="3.30.450.40">
    <property type="match status" value="1"/>
</dbReference>
<evidence type="ECO:0000256" key="9">
    <source>
        <dbReference type="SAM" id="Phobius"/>
    </source>
</evidence>
<evidence type="ECO:0000259" key="10">
    <source>
        <dbReference type="PROSITE" id="PS50109"/>
    </source>
</evidence>
<dbReference type="InterPro" id="IPR003594">
    <property type="entry name" value="HATPase_dom"/>
</dbReference>
<feature type="transmembrane region" description="Helical" evidence="9">
    <location>
        <begin position="271"/>
        <end position="290"/>
    </location>
</feature>
<dbReference type="InterPro" id="IPR005467">
    <property type="entry name" value="His_kinase_dom"/>
</dbReference>
<proteinExistence type="predicted"/>
<dbReference type="PANTHER" id="PTHR43065">
    <property type="entry name" value="SENSOR HISTIDINE KINASE"/>
    <property type="match status" value="1"/>
</dbReference>
<dbReference type="PROSITE" id="PS50109">
    <property type="entry name" value="HIS_KIN"/>
    <property type="match status" value="1"/>
</dbReference>